<dbReference type="PROSITE" id="PS50287">
    <property type="entry name" value="SRCR_2"/>
    <property type="match status" value="2"/>
</dbReference>
<feature type="compositionally biased region" description="Basic residues" evidence="7">
    <location>
        <begin position="1098"/>
        <end position="1109"/>
    </location>
</feature>
<dbReference type="RefSeq" id="XP_022088724.1">
    <property type="nucleotide sequence ID" value="XM_022233032.1"/>
</dbReference>
<dbReference type="SUPFAM" id="SSF81321">
    <property type="entry name" value="Family A G protein-coupled receptor-like"/>
    <property type="match status" value="1"/>
</dbReference>
<protein>
    <submittedName>
        <fullName evidence="14">Uncharacterized protein LOC110978216</fullName>
    </submittedName>
</protein>
<dbReference type="GO" id="GO:0016020">
    <property type="term" value="C:membrane"/>
    <property type="evidence" value="ECO:0007669"/>
    <property type="project" value="UniProtKB-SubCell"/>
</dbReference>
<dbReference type="SUPFAM" id="SSF90188">
    <property type="entry name" value="Somatomedin B domain"/>
    <property type="match status" value="1"/>
</dbReference>
<feature type="transmembrane region" description="Helical" evidence="8">
    <location>
        <begin position="832"/>
        <end position="854"/>
    </location>
</feature>
<evidence type="ECO:0000256" key="1">
    <source>
        <dbReference type="ARBA" id="ARBA00004141"/>
    </source>
</evidence>
<dbReference type="AlphaFoldDB" id="A0A8B7Y687"/>
<feature type="transmembrane region" description="Helical" evidence="8">
    <location>
        <begin position="1034"/>
        <end position="1054"/>
    </location>
</feature>
<evidence type="ECO:0000256" key="9">
    <source>
        <dbReference type="SAM" id="SignalP"/>
    </source>
</evidence>
<dbReference type="OMA" id="TIMICAN"/>
<dbReference type="Gene3D" id="4.10.410.20">
    <property type="match status" value="1"/>
</dbReference>
<dbReference type="InterPro" id="IPR036772">
    <property type="entry name" value="SRCR-like_dom_sf"/>
</dbReference>
<evidence type="ECO:0000256" key="3">
    <source>
        <dbReference type="ARBA" id="ARBA00022989"/>
    </source>
</evidence>
<organism evidence="13 14">
    <name type="scientific">Acanthaster planci</name>
    <name type="common">Crown-of-thorns starfish</name>
    <dbReference type="NCBI Taxonomy" id="133434"/>
    <lineage>
        <taxon>Eukaryota</taxon>
        <taxon>Metazoa</taxon>
        <taxon>Echinodermata</taxon>
        <taxon>Eleutherozoa</taxon>
        <taxon>Asterozoa</taxon>
        <taxon>Asteroidea</taxon>
        <taxon>Valvatacea</taxon>
        <taxon>Valvatida</taxon>
        <taxon>Acanthasteridae</taxon>
        <taxon>Acanthaster</taxon>
    </lineage>
</organism>
<evidence type="ECO:0000256" key="5">
    <source>
        <dbReference type="ARBA" id="ARBA00023157"/>
    </source>
</evidence>
<name>A0A8B7Y687_ACAPL</name>
<dbReference type="PROSITE" id="PS50261">
    <property type="entry name" value="G_PROTEIN_RECEP_F2_4"/>
    <property type="match status" value="1"/>
</dbReference>
<dbReference type="Gene3D" id="3.10.250.10">
    <property type="entry name" value="SRCR-like domain"/>
    <property type="match status" value="2"/>
</dbReference>
<dbReference type="KEGG" id="aplc:110978216"/>
<evidence type="ECO:0000256" key="6">
    <source>
        <dbReference type="PROSITE-ProRule" id="PRU00196"/>
    </source>
</evidence>
<feature type="transmembrane region" description="Helical" evidence="8">
    <location>
        <begin position="986"/>
        <end position="1013"/>
    </location>
</feature>
<keyword evidence="9" id="KW-0732">Signal</keyword>
<gene>
    <name evidence="14" type="primary">LOC110978216</name>
</gene>
<keyword evidence="13" id="KW-1185">Reference proteome</keyword>
<dbReference type="SMART" id="SM00202">
    <property type="entry name" value="SR"/>
    <property type="match status" value="2"/>
</dbReference>
<feature type="compositionally biased region" description="Polar residues" evidence="7">
    <location>
        <begin position="1119"/>
        <end position="1139"/>
    </location>
</feature>
<dbReference type="InterPro" id="IPR000832">
    <property type="entry name" value="GPCR_2_secretin-like"/>
</dbReference>
<evidence type="ECO:0000259" key="11">
    <source>
        <dbReference type="PROSITE" id="PS50287"/>
    </source>
</evidence>
<keyword evidence="5 6" id="KW-1015">Disulfide bond</keyword>
<dbReference type="Gene3D" id="1.20.1070.10">
    <property type="entry name" value="Rhodopsin 7-helix transmembrane proteins"/>
    <property type="match status" value="1"/>
</dbReference>
<dbReference type="PROSITE" id="PS00524">
    <property type="entry name" value="SMB_1"/>
    <property type="match status" value="1"/>
</dbReference>
<feature type="transmembrane region" description="Helical" evidence="8">
    <location>
        <begin position="899"/>
        <end position="918"/>
    </location>
</feature>
<feature type="disulfide bond" evidence="6">
    <location>
        <begin position="231"/>
        <end position="241"/>
    </location>
</feature>
<dbReference type="InterPro" id="IPR017981">
    <property type="entry name" value="GPCR_2-like_7TM"/>
</dbReference>
<comment type="caution">
    <text evidence="6">Lacks conserved residue(s) required for the propagation of feature annotation.</text>
</comment>
<dbReference type="Pfam" id="PF00530">
    <property type="entry name" value="SRCR"/>
    <property type="match status" value="1"/>
</dbReference>
<dbReference type="InterPro" id="IPR036024">
    <property type="entry name" value="Somatomedin_B-like_dom_sf"/>
</dbReference>
<evidence type="ECO:0000256" key="7">
    <source>
        <dbReference type="SAM" id="MobiDB-lite"/>
    </source>
</evidence>
<dbReference type="Proteomes" id="UP000694845">
    <property type="component" value="Unplaced"/>
</dbReference>
<dbReference type="InterPro" id="IPR001212">
    <property type="entry name" value="Somatomedin_B_dom"/>
</dbReference>
<dbReference type="GO" id="GO:0004930">
    <property type="term" value="F:G protein-coupled receptor activity"/>
    <property type="evidence" value="ECO:0007669"/>
    <property type="project" value="InterPro"/>
</dbReference>
<feature type="signal peptide" evidence="9">
    <location>
        <begin position="1"/>
        <end position="21"/>
    </location>
</feature>
<dbReference type="GO" id="GO:0007166">
    <property type="term" value="P:cell surface receptor signaling pathway"/>
    <property type="evidence" value="ECO:0007669"/>
    <property type="project" value="InterPro"/>
</dbReference>
<comment type="subcellular location">
    <subcellularLocation>
        <location evidence="1">Membrane</location>
        <topology evidence="1">Multi-pass membrane protein</topology>
    </subcellularLocation>
</comment>
<feature type="transmembrane region" description="Helical" evidence="8">
    <location>
        <begin position="1060"/>
        <end position="1085"/>
    </location>
</feature>
<sequence length="1139" mass="125212">MKTNFWNIVLTIFGLATPSFHQLMPLTGRISTDHFRLIGGQDLNEGRLQIAHANDGSWSTVCTDVNAINDAIGFALCARLGYQVACKYGTGAEFSSPDVDLGSVEEVSFGNCDIGSTYTEQDCDITGIPSVNGACSSNTQDLWLHCTSGPGELELRLANPLSSFTGTVQARCRGSQDWASVCYSYSWDRRDAEVACRHLGFSFAAERAVISLANLEPTSIPSRVVISEFGCAGNETDLLECRLGLTRTSCTSVPRLSCGIETSEYGSQVGLCGNRHLCGVECSQQRDTTSVPRRGCHCDDVCLIFGDCCYDYEENCNSESREPPTSLNGLPINWFGCVEVPGFDTTFMGYFLVEICPEDWLGSGIREMCESPANDSDVFRSIPVYNNITFIQYKNIYCAVCHGERHDQVVPWSVEARYSSDRGGLPFLPNFDVGPPAFGTYTGKFVVRAPDRSGIEIRQCSTPAIDTCLEEYRGSLTEQGCKTYSASMAYRPSAFSGTITNYRNAYCGKCNNLTLSQGDSCDYDYCEELCGDDPWGRCFRRCAAPEGFLTIDVLFSFSSQGSSIAGVDSCMTGELYDPFLGSCRLLSCSSGYEIIGDECVKVVAPPTVEPDQPKPGTVTAFAYNSNNTVNVDLADCLRALLGPKTQGIVYWDANLDSASGNVAVNFLTENETTLYDVSEALNLLVHSSWCNATRVAFFLEFEYILPLDHCLNFVEVGTDLFQAHFGQDIRTKVVRLSQFNYNTSTSVYNFLKTDSACLDNSLTCPILTLNSSDIEKSEIGNETVVKYIPSGLVLPLGMYVVLADGSAAACADAVIQPSTPGPPTTTELAYRYLYLVLTILSLVALAATFFVYSLLPTLRNLAGRCIMNLVVALFLANLLLLLNGFFVEVPTLCLVAAPVIHFTWLAAFMWMLALSINVARTITSKVVNKSEESETRPLLLYMLFSWGTSLVIVGICIGLHFCQCVVTGSIYASEISCYIVNPQVNLYAFGIPVAVTLTVGICLFLFTVVNLRISRSATRVARNETRMQEAKVEFVIYTRLSVLMGMSWVFGFLTQVIQGYAMLFVFVILNSLQGFLIFLSFCFTARVRKLLREKYGRRHRSDGRRRTRRKPTDLVDASGTHSQINSHQSHSANTDTTLV</sequence>
<evidence type="ECO:0000313" key="14">
    <source>
        <dbReference type="RefSeq" id="XP_022088724.1"/>
    </source>
</evidence>
<dbReference type="SUPFAM" id="SSF56487">
    <property type="entry name" value="SRCR-like"/>
    <property type="match status" value="2"/>
</dbReference>
<feature type="domain" description="SRCR" evidence="11">
    <location>
        <begin position="155"/>
        <end position="283"/>
    </location>
</feature>
<dbReference type="Pfam" id="PF01033">
    <property type="entry name" value="Somatomedin_B"/>
    <property type="match status" value="1"/>
</dbReference>
<dbReference type="InterPro" id="IPR001190">
    <property type="entry name" value="SRCR"/>
</dbReference>
<evidence type="ECO:0000256" key="8">
    <source>
        <dbReference type="SAM" id="Phobius"/>
    </source>
</evidence>
<feature type="domain" description="SMB" evidence="12">
    <location>
        <begin position="274"/>
        <end position="321"/>
    </location>
</feature>
<dbReference type="PRINTS" id="PR00249">
    <property type="entry name" value="GPCRSECRETIN"/>
</dbReference>
<dbReference type="GeneID" id="110978216"/>
<evidence type="ECO:0000313" key="13">
    <source>
        <dbReference type="Proteomes" id="UP000694845"/>
    </source>
</evidence>
<dbReference type="PROSITE" id="PS50958">
    <property type="entry name" value="SMB_2"/>
    <property type="match status" value="1"/>
</dbReference>
<dbReference type="InterPro" id="IPR053231">
    <property type="entry name" value="GPCR_LN-TM7"/>
</dbReference>
<keyword evidence="3 8" id="KW-1133">Transmembrane helix</keyword>
<dbReference type="CDD" id="cd15039">
    <property type="entry name" value="7tmB3_Methuselah-like"/>
    <property type="match status" value="1"/>
</dbReference>
<feature type="chain" id="PRO_5034137170" evidence="9">
    <location>
        <begin position="22"/>
        <end position="1139"/>
    </location>
</feature>
<dbReference type="OrthoDB" id="6134459at2759"/>
<evidence type="ECO:0000259" key="12">
    <source>
        <dbReference type="PROSITE" id="PS50958"/>
    </source>
</evidence>
<keyword evidence="4 8" id="KW-0472">Membrane</keyword>
<evidence type="ECO:0000259" key="10">
    <source>
        <dbReference type="PROSITE" id="PS50261"/>
    </source>
</evidence>
<evidence type="ECO:0000256" key="2">
    <source>
        <dbReference type="ARBA" id="ARBA00022692"/>
    </source>
</evidence>
<dbReference type="PANTHER" id="PTHR45902:SF1">
    <property type="entry name" value="LATROPHILIN RECEPTOR-LIKE PROTEIN A"/>
    <property type="match status" value="1"/>
</dbReference>
<dbReference type="Pfam" id="PF00002">
    <property type="entry name" value="7tm_2"/>
    <property type="match status" value="1"/>
</dbReference>
<reference evidence="14" key="1">
    <citation type="submission" date="2025-08" db="UniProtKB">
        <authorList>
            <consortium name="RefSeq"/>
        </authorList>
    </citation>
    <scope>IDENTIFICATION</scope>
</reference>
<keyword evidence="2 8" id="KW-0812">Transmembrane</keyword>
<feature type="transmembrane region" description="Helical" evidence="8">
    <location>
        <begin position="866"/>
        <end position="887"/>
    </location>
</feature>
<feature type="transmembrane region" description="Helical" evidence="8">
    <location>
        <begin position="938"/>
        <end position="961"/>
    </location>
</feature>
<proteinExistence type="predicted"/>
<feature type="domain" description="G-protein coupled receptors family 2 profile 2" evidence="10">
    <location>
        <begin position="830"/>
        <end position="1085"/>
    </location>
</feature>
<dbReference type="PANTHER" id="PTHR45902">
    <property type="entry name" value="LATROPHILIN RECEPTOR-LIKE PROTEIN A"/>
    <property type="match status" value="1"/>
</dbReference>
<feature type="region of interest" description="Disordered" evidence="7">
    <location>
        <begin position="1098"/>
        <end position="1139"/>
    </location>
</feature>
<feature type="domain" description="SRCR" evidence="11">
    <location>
        <begin position="35"/>
        <end position="147"/>
    </location>
</feature>
<accession>A0A8B7Y687</accession>
<evidence type="ECO:0000256" key="4">
    <source>
        <dbReference type="ARBA" id="ARBA00023136"/>
    </source>
</evidence>